<dbReference type="Pfam" id="PF13023">
    <property type="entry name" value="HD_3"/>
    <property type="match status" value="1"/>
</dbReference>
<reference evidence="2 3" key="1">
    <citation type="submission" date="2013-11" db="EMBL/GenBank/DDBJ databases">
        <title>Estimation of Helicobacter pylori bacteriophage ecology using H. pylori isolates.</title>
        <authorList>
            <person name="Uchiyama J."/>
            <person name="Takemura-Uchiyama I."/>
            <person name="Ujihara T."/>
            <person name="Matsuzaki S."/>
        </authorList>
    </citation>
    <scope>NUCLEOTIDE SEQUENCE [LARGE SCALE GENOMIC DNA]</scope>
    <source>
        <strain evidence="2 3">NY40</strain>
    </source>
</reference>
<accession>A0A060Q261</accession>
<evidence type="ECO:0000313" key="3">
    <source>
        <dbReference type="Proteomes" id="UP000031662"/>
    </source>
</evidence>
<name>A0A060Q261_HELPX</name>
<dbReference type="EMBL" id="AP014523">
    <property type="protein sequence ID" value="BAO98397.1"/>
    <property type="molecule type" value="Genomic_DNA"/>
</dbReference>
<feature type="domain" description="HD" evidence="1">
    <location>
        <begin position="204"/>
        <end position="383"/>
    </location>
</feature>
<evidence type="ECO:0000259" key="1">
    <source>
        <dbReference type="Pfam" id="PF13023"/>
    </source>
</evidence>
<dbReference type="Proteomes" id="UP000031662">
    <property type="component" value="Chromosome"/>
</dbReference>
<sequence length="431" mass="50185">MYAAHPIKPLKAPKLKTKFLRRVFAGASIRRWNDQACPLEFVELDKQAHKAMIAYLLAKDLKDRGNDLDLDLLIKFFCFEFLERLVLTDIKPPIFYALQQTHSQELASYVAQSLQDEISAYFSLEELKEYLSHRPQILETQILESAHFYASKWEFDIIYHFNPNMYGVKEIKDKIDKQLHNNEHLFEGLFGEKEDLKKLVSMFGQLRFQKRWSQTPRVPQTSVLGHTLCVAIMGYLLSFDLKACKSMRINHFLGGLFHDLPEILTRDIITPIKQSVAGLDHCIKEIEKKEMQNKVYSFVSLGVQEDLKYFTENEFKNRYKDKSHQIVFTKDAEELFTLYNSDEYFGVCGELLKVCDHLSAFLEAQISLSHGISSNDLIKGAKNLLELRSQTELLDLDLGKLFRDFEGAFEGVRSFERVFRSSNLSFSWHFQ</sequence>
<dbReference type="HOGENOM" id="CLU_672030_0_0_7"/>
<dbReference type="SUPFAM" id="SSF109604">
    <property type="entry name" value="HD-domain/PDEase-like"/>
    <property type="match status" value="1"/>
</dbReference>
<dbReference type="InterPro" id="IPR006674">
    <property type="entry name" value="HD_domain"/>
</dbReference>
<dbReference type="AlphaFoldDB" id="A0A060Q261"/>
<gene>
    <name evidence="2" type="ORF">NY40_1390</name>
</gene>
<proteinExistence type="predicted"/>
<dbReference type="Gene3D" id="1.10.3210.10">
    <property type="entry name" value="Hypothetical protein af1432"/>
    <property type="match status" value="2"/>
</dbReference>
<evidence type="ECO:0000313" key="2">
    <source>
        <dbReference type="EMBL" id="BAO98397.1"/>
    </source>
</evidence>
<protein>
    <recommendedName>
        <fullName evidence="1">HD domain-containing protein</fullName>
    </recommendedName>
</protein>
<organism evidence="2 3">
    <name type="scientific">Helicobacter pylori NY40</name>
    <dbReference type="NCBI Taxonomy" id="1426844"/>
    <lineage>
        <taxon>Bacteria</taxon>
        <taxon>Pseudomonadati</taxon>
        <taxon>Campylobacterota</taxon>
        <taxon>Epsilonproteobacteria</taxon>
        <taxon>Campylobacterales</taxon>
        <taxon>Helicobacteraceae</taxon>
        <taxon>Helicobacter</taxon>
    </lineage>
</organism>